<dbReference type="PANTHER" id="PTHR10948:SF23">
    <property type="entry name" value="TRANSPOSASE INSI FOR INSERTION SEQUENCE ELEMENT IS30A-RELATED"/>
    <property type="match status" value="1"/>
</dbReference>
<dbReference type="InterPro" id="IPR036397">
    <property type="entry name" value="RNaseH_sf"/>
</dbReference>
<dbReference type="NCBIfam" id="NF033563">
    <property type="entry name" value="transpos_IS30"/>
    <property type="match status" value="1"/>
</dbReference>
<dbReference type="GO" id="GO:0005829">
    <property type="term" value="C:cytosol"/>
    <property type="evidence" value="ECO:0007669"/>
    <property type="project" value="TreeGrafter"/>
</dbReference>
<dbReference type="GO" id="GO:0015074">
    <property type="term" value="P:DNA integration"/>
    <property type="evidence" value="ECO:0007669"/>
    <property type="project" value="InterPro"/>
</dbReference>
<dbReference type="SUPFAM" id="SSF53098">
    <property type="entry name" value="Ribonuclease H-like"/>
    <property type="match status" value="1"/>
</dbReference>
<dbReference type="InterPro" id="IPR051917">
    <property type="entry name" value="Transposase-Integrase"/>
</dbReference>
<evidence type="ECO:0000313" key="2">
    <source>
        <dbReference type="EMBL" id="MPM53022.1"/>
    </source>
</evidence>
<organism evidence="2">
    <name type="scientific">bioreactor metagenome</name>
    <dbReference type="NCBI Taxonomy" id="1076179"/>
    <lineage>
        <taxon>unclassified sequences</taxon>
        <taxon>metagenomes</taxon>
        <taxon>ecological metagenomes</taxon>
    </lineage>
</organism>
<dbReference type="AlphaFoldDB" id="A0A645AIH0"/>
<feature type="domain" description="Integrase catalytic" evidence="1">
    <location>
        <begin position="1"/>
        <end position="118"/>
    </location>
</feature>
<gene>
    <name evidence="2" type="ORF">SDC9_99786</name>
</gene>
<dbReference type="EMBL" id="VSSQ01014138">
    <property type="protein sequence ID" value="MPM53022.1"/>
    <property type="molecule type" value="Genomic_DNA"/>
</dbReference>
<sequence>MGKDTHQCFLTLVERITGLNKIVKLPNRAAKNVIKALISLLSAEPHLFKFITFDNGTEFHSYKIIEQMFSITCYFANPHHPWERGSNKNLNGLLRQYFPKGSSLSFAGPTKLSLLANS</sequence>
<reference evidence="2" key="1">
    <citation type="submission" date="2019-08" db="EMBL/GenBank/DDBJ databases">
        <authorList>
            <person name="Kucharzyk K."/>
            <person name="Murdoch R.W."/>
            <person name="Higgins S."/>
            <person name="Loffler F."/>
        </authorList>
    </citation>
    <scope>NUCLEOTIDE SEQUENCE</scope>
</reference>
<dbReference type="GO" id="GO:0032196">
    <property type="term" value="P:transposition"/>
    <property type="evidence" value="ECO:0007669"/>
    <property type="project" value="TreeGrafter"/>
</dbReference>
<protein>
    <recommendedName>
        <fullName evidence="1">Integrase catalytic domain-containing protein</fullName>
    </recommendedName>
</protein>
<dbReference type="Gene3D" id="3.30.420.10">
    <property type="entry name" value="Ribonuclease H-like superfamily/Ribonuclease H"/>
    <property type="match status" value="1"/>
</dbReference>
<accession>A0A645AIH0</accession>
<evidence type="ECO:0000259" key="1">
    <source>
        <dbReference type="PROSITE" id="PS50994"/>
    </source>
</evidence>
<name>A0A645AIH0_9ZZZZ</name>
<dbReference type="GO" id="GO:0004803">
    <property type="term" value="F:transposase activity"/>
    <property type="evidence" value="ECO:0007669"/>
    <property type="project" value="TreeGrafter"/>
</dbReference>
<dbReference type="InterPro" id="IPR001584">
    <property type="entry name" value="Integrase_cat-core"/>
</dbReference>
<dbReference type="PANTHER" id="PTHR10948">
    <property type="entry name" value="TRANSPOSASE"/>
    <property type="match status" value="1"/>
</dbReference>
<dbReference type="GO" id="GO:0003676">
    <property type="term" value="F:nucleic acid binding"/>
    <property type="evidence" value="ECO:0007669"/>
    <property type="project" value="InterPro"/>
</dbReference>
<proteinExistence type="predicted"/>
<comment type="caution">
    <text evidence="2">The sequence shown here is derived from an EMBL/GenBank/DDBJ whole genome shotgun (WGS) entry which is preliminary data.</text>
</comment>
<dbReference type="PROSITE" id="PS50994">
    <property type="entry name" value="INTEGRASE"/>
    <property type="match status" value="1"/>
</dbReference>
<dbReference type="InterPro" id="IPR012337">
    <property type="entry name" value="RNaseH-like_sf"/>
</dbReference>
<dbReference type="InterPro" id="IPR053392">
    <property type="entry name" value="Transposase_IS30-like"/>
</dbReference>